<gene>
    <name evidence="1" type="ORF">GCM10010840_24030</name>
</gene>
<protein>
    <submittedName>
        <fullName evidence="1">Uncharacterized protein</fullName>
    </submittedName>
</protein>
<proteinExistence type="predicted"/>
<accession>A0ABQ2GBQ0</accession>
<organism evidence="1 2">
    <name type="scientific">Deinococcus aerolatus</name>
    <dbReference type="NCBI Taxonomy" id="522487"/>
    <lineage>
        <taxon>Bacteria</taxon>
        <taxon>Thermotogati</taxon>
        <taxon>Deinococcota</taxon>
        <taxon>Deinococci</taxon>
        <taxon>Deinococcales</taxon>
        <taxon>Deinococcaceae</taxon>
        <taxon>Deinococcus</taxon>
    </lineage>
</organism>
<name>A0ABQ2GBQ0_9DEIO</name>
<evidence type="ECO:0000313" key="1">
    <source>
        <dbReference type="EMBL" id="GGL85295.1"/>
    </source>
</evidence>
<dbReference type="EMBL" id="BMOL01000011">
    <property type="protein sequence ID" value="GGL85295.1"/>
    <property type="molecule type" value="Genomic_DNA"/>
</dbReference>
<keyword evidence="2" id="KW-1185">Reference proteome</keyword>
<evidence type="ECO:0000313" key="2">
    <source>
        <dbReference type="Proteomes" id="UP000639973"/>
    </source>
</evidence>
<comment type="caution">
    <text evidence="1">The sequence shown here is derived from an EMBL/GenBank/DDBJ whole genome shotgun (WGS) entry which is preliminary data.</text>
</comment>
<sequence length="91" mass="9534">MAKVRAPKVRASTTMYPNSSAVLSMILTTSRTDQPFSGVIKLIRTFHSSSIRQCAGCGAQSRVTGVRAGLTNGKTVGGVLRPRCHAGMLAG</sequence>
<reference evidence="2" key="1">
    <citation type="journal article" date="2019" name="Int. J. Syst. Evol. Microbiol.">
        <title>The Global Catalogue of Microorganisms (GCM) 10K type strain sequencing project: providing services to taxonomists for standard genome sequencing and annotation.</title>
        <authorList>
            <consortium name="The Broad Institute Genomics Platform"/>
            <consortium name="The Broad Institute Genome Sequencing Center for Infectious Disease"/>
            <person name="Wu L."/>
            <person name="Ma J."/>
        </authorList>
    </citation>
    <scope>NUCLEOTIDE SEQUENCE [LARGE SCALE GENOMIC DNA]</scope>
    <source>
        <strain evidence="2">JCM 15442</strain>
    </source>
</reference>
<dbReference type="Proteomes" id="UP000639973">
    <property type="component" value="Unassembled WGS sequence"/>
</dbReference>